<reference evidence="3 4" key="1">
    <citation type="submission" date="2019-11" db="EMBL/GenBank/DDBJ databases">
        <title>Complete genome sequence of Corynebacterium kalinowskii 1959, a novel Corynebacterium species isolated from soil of a small paddock in Vilsendorf, Germany.</title>
        <authorList>
            <person name="Schaffert L."/>
            <person name="Ruwe M."/>
            <person name="Milse J."/>
            <person name="Hanuschka K."/>
            <person name="Ortseifen V."/>
            <person name="Droste J."/>
            <person name="Brandt D."/>
            <person name="Schlueter L."/>
            <person name="Kutter Y."/>
            <person name="Vinke S."/>
            <person name="Viehoefer P."/>
            <person name="Jacob L."/>
            <person name="Luebke N.-C."/>
            <person name="Schulte-Berndt E."/>
            <person name="Hain C."/>
            <person name="Linder M."/>
            <person name="Schmidt P."/>
            <person name="Wollenschlaeger L."/>
            <person name="Luttermann T."/>
            <person name="Thieme E."/>
            <person name="Hassa J."/>
            <person name="Haak M."/>
            <person name="Wittchen M."/>
            <person name="Mentz A."/>
            <person name="Persicke M."/>
            <person name="Busche T."/>
            <person name="Ruckert C."/>
        </authorList>
    </citation>
    <scope>NUCLEOTIDE SEQUENCE [LARGE SCALE GENOMIC DNA]</scope>
    <source>
        <strain evidence="3 4">2039</strain>
    </source>
</reference>
<dbReference type="PROSITE" id="PS52050">
    <property type="entry name" value="WYL"/>
    <property type="match status" value="1"/>
</dbReference>
<feature type="domain" description="WCX" evidence="2">
    <location>
        <begin position="273"/>
        <end position="310"/>
    </location>
</feature>
<dbReference type="Proteomes" id="UP000424462">
    <property type="component" value="Chromosome"/>
</dbReference>
<dbReference type="AlphaFoldDB" id="A0A6B8W907"/>
<keyword evidence="4" id="KW-1185">Reference proteome</keyword>
<dbReference type="PANTHER" id="PTHR34580:SF3">
    <property type="entry name" value="PROTEIN PAFB"/>
    <property type="match status" value="1"/>
</dbReference>
<dbReference type="EMBL" id="CP046455">
    <property type="protein sequence ID" value="QGU07396.1"/>
    <property type="molecule type" value="Genomic_DNA"/>
</dbReference>
<evidence type="ECO:0000259" key="2">
    <source>
        <dbReference type="Pfam" id="PF25583"/>
    </source>
</evidence>
<name>A0A6B8W907_9CORY</name>
<evidence type="ECO:0000259" key="1">
    <source>
        <dbReference type="Pfam" id="PF13280"/>
    </source>
</evidence>
<proteinExistence type="predicted"/>
<protein>
    <submittedName>
        <fullName evidence="3">Uncharacterized protein</fullName>
    </submittedName>
</protein>
<dbReference type="Pfam" id="PF13280">
    <property type="entry name" value="WYL"/>
    <property type="match status" value="1"/>
</dbReference>
<evidence type="ECO:0000313" key="3">
    <source>
        <dbReference type="EMBL" id="QGU07396.1"/>
    </source>
</evidence>
<sequence>MTEEDPQIERLTNLTFAFLDADRAGRGFLSNDWIREHVKGYARGGRDATAKLLRRDLALLIRAGVPIETIAAEEGNRYRLQTDDYALPEVSFTLEEATMLGLAGEIGQRGELAAFARSGWTKLAASGATRTLEQIPAFNSFNDLARLSAEQLDTLLVACREHHRISFSYRADRVSEPVLRTMDPWGIVNHRNRLYLVGHDLDRGTHRSFRIFRATDIKELGPATHRQEDRNLQELVEEGLRNQKIMVDALISVPGKGAQVLKDQGEEESPGKWRLVDVDRDWLVRTVTGYAPEVVLLEPAEVREDVRALLIQGGEI</sequence>
<accession>A0A6B8W907</accession>
<feature type="domain" description="WYL" evidence="1">
    <location>
        <begin position="151"/>
        <end position="217"/>
    </location>
</feature>
<dbReference type="InterPro" id="IPR051534">
    <property type="entry name" value="CBASS_pafABC_assoc_protein"/>
</dbReference>
<dbReference type="PANTHER" id="PTHR34580">
    <property type="match status" value="1"/>
</dbReference>
<dbReference type="InterPro" id="IPR057727">
    <property type="entry name" value="WCX_dom"/>
</dbReference>
<gene>
    <name evidence="3" type="ORF">COCCU_07310</name>
</gene>
<dbReference type="InterPro" id="IPR026881">
    <property type="entry name" value="WYL_dom"/>
</dbReference>
<dbReference type="Pfam" id="PF25583">
    <property type="entry name" value="WCX"/>
    <property type="match status" value="1"/>
</dbReference>
<dbReference type="KEGG" id="cok:COCCU_07310"/>
<evidence type="ECO:0000313" key="4">
    <source>
        <dbReference type="Proteomes" id="UP000424462"/>
    </source>
</evidence>
<organism evidence="3 4">
    <name type="scientific">Corynebacterium occultum</name>
    <dbReference type="NCBI Taxonomy" id="2675219"/>
    <lineage>
        <taxon>Bacteria</taxon>
        <taxon>Bacillati</taxon>
        <taxon>Actinomycetota</taxon>
        <taxon>Actinomycetes</taxon>
        <taxon>Mycobacteriales</taxon>
        <taxon>Corynebacteriaceae</taxon>
        <taxon>Corynebacterium</taxon>
    </lineage>
</organism>
<dbReference type="RefSeq" id="WP_156230895.1">
    <property type="nucleotide sequence ID" value="NZ_CP046455.1"/>
</dbReference>